<evidence type="ECO:0000313" key="3">
    <source>
        <dbReference type="EMBL" id="CAG5132233.1"/>
    </source>
</evidence>
<feature type="chain" id="PRO_5035769649" evidence="2">
    <location>
        <begin position="22"/>
        <end position="158"/>
    </location>
</feature>
<name>A0A8S3ZRY3_9EUPU</name>
<feature type="region of interest" description="Disordered" evidence="1">
    <location>
        <begin position="130"/>
        <end position="158"/>
    </location>
</feature>
<dbReference type="Proteomes" id="UP000678393">
    <property type="component" value="Unassembled WGS sequence"/>
</dbReference>
<evidence type="ECO:0000256" key="2">
    <source>
        <dbReference type="SAM" id="SignalP"/>
    </source>
</evidence>
<evidence type="ECO:0000256" key="1">
    <source>
        <dbReference type="SAM" id="MobiDB-lite"/>
    </source>
</evidence>
<keyword evidence="2" id="KW-0732">Signal</keyword>
<dbReference type="AlphaFoldDB" id="A0A8S3ZRY3"/>
<feature type="compositionally biased region" description="Basic and acidic residues" evidence="1">
    <location>
        <begin position="130"/>
        <end position="151"/>
    </location>
</feature>
<keyword evidence="4" id="KW-1185">Reference proteome</keyword>
<feature type="signal peptide" evidence="2">
    <location>
        <begin position="1"/>
        <end position="21"/>
    </location>
</feature>
<reference evidence="3" key="1">
    <citation type="submission" date="2021-04" db="EMBL/GenBank/DDBJ databases">
        <authorList>
            <consortium name="Molecular Ecology Group"/>
        </authorList>
    </citation>
    <scope>NUCLEOTIDE SEQUENCE</scope>
</reference>
<accession>A0A8S3ZRY3</accession>
<comment type="caution">
    <text evidence="3">The sequence shown here is derived from an EMBL/GenBank/DDBJ whole genome shotgun (WGS) entry which is preliminary data.</text>
</comment>
<dbReference type="EMBL" id="CAJHNH020005201">
    <property type="protein sequence ID" value="CAG5132233.1"/>
    <property type="molecule type" value="Genomic_DNA"/>
</dbReference>
<sequence>MLKTAVVIFLICLLLLDLCASVKRPRPKPTKWAVTCARRGQECNGRRKCCSELRCTRGGCNYVRKRRRKIVIESGTRKNSGSSSDSDSDKDSDDNGRGEKYVYIEDYRDDYKDDYRDDYRADYKVDYNVDYRDDYKDEQKGNDGQKQKDYTEYDYNNY</sequence>
<proteinExistence type="predicted"/>
<evidence type="ECO:0000313" key="4">
    <source>
        <dbReference type="Proteomes" id="UP000678393"/>
    </source>
</evidence>
<protein>
    <submittedName>
        <fullName evidence="3">Uncharacterized protein</fullName>
    </submittedName>
</protein>
<feature type="compositionally biased region" description="Basic and acidic residues" evidence="1">
    <location>
        <begin position="87"/>
        <end position="100"/>
    </location>
</feature>
<organism evidence="3 4">
    <name type="scientific">Candidula unifasciata</name>
    <dbReference type="NCBI Taxonomy" id="100452"/>
    <lineage>
        <taxon>Eukaryota</taxon>
        <taxon>Metazoa</taxon>
        <taxon>Spiralia</taxon>
        <taxon>Lophotrochozoa</taxon>
        <taxon>Mollusca</taxon>
        <taxon>Gastropoda</taxon>
        <taxon>Heterobranchia</taxon>
        <taxon>Euthyneura</taxon>
        <taxon>Panpulmonata</taxon>
        <taxon>Eupulmonata</taxon>
        <taxon>Stylommatophora</taxon>
        <taxon>Helicina</taxon>
        <taxon>Helicoidea</taxon>
        <taxon>Geomitridae</taxon>
        <taxon>Candidula</taxon>
    </lineage>
</organism>
<gene>
    <name evidence="3" type="ORF">CUNI_LOCUS17791</name>
</gene>
<feature type="region of interest" description="Disordered" evidence="1">
    <location>
        <begin position="72"/>
        <end position="100"/>
    </location>
</feature>